<comment type="function">
    <text evidence="8">Transfers an acetyl group from acetyl-CoA to L-homoserine, forming acetyl-L-homoserine.</text>
</comment>
<dbReference type="GO" id="GO:0008899">
    <property type="term" value="F:homoserine O-succinyltransferase activity"/>
    <property type="evidence" value="ECO:0007669"/>
    <property type="project" value="UniProtKB-UniRule"/>
</dbReference>
<evidence type="ECO:0000256" key="3">
    <source>
        <dbReference type="ARBA" id="ARBA00022605"/>
    </source>
</evidence>
<feature type="active site" evidence="8">
    <location>
        <position position="237"/>
    </location>
</feature>
<sequence>MPIKIPDSLPASRILEQENIFVMTEHRALHQDIRPLKIAILNLMPKKIETETQLLRLLGNSPIQVDIELVQVKSHTSKNTPSEHLFKFYKTFDDIRDQRFDGLIITGAPVEQMAFEQVEYWDELCGIMEWSKTNVFSTLHICWGAQAALYYHYGIHKYPLDEKLFGIFQHRLVVENHPITRGFDELFFVPHSRHTTVSRREIERCPELEILAVSKEAGVYMAGRRDGRQFFITGHAEYDRGTLADEYFRDLQRGLPIHIPEHYFPNNDPAQTPPHIWRGHANLLYCNWLNYYVYQTTPYEFTEGVDEPS</sequence>
<proteinExistence type="inferred from homology"/>
<accession>A0A174RHY8</accession>
<dbReference type="Proteomes" id="UP000095765">
    <property type="component" value="Unassembled WGS sequence"/>
</dbReference>
<keyword evidence="2 8" id="KW-0963">Cytoplasm</keyword>
<dbReference type="InterPro" id="IPR033752">
    <property type="entry name" value="MetA_family"/>
</dbReference>
<gene>
    <name evidence="10" type="primary">metA</name>
    <name evidence="8" type="synonym">metAA</name>
    <name evidence="10" type="ORF">ERS852551_02085</name>
</gene>
<comment type="subcellular location">
    <subcellularLocation>
        <location evidence="1 8">Cytoplasm</location>
    </subcellularLocation>
</comment>
<keyword evidence="5 8" id="KW-0486">Methionine biosynthesis</keyword>
<evidence type="ECO:0000313" key="11">
    <source>
        <dbReference type="Proteomes" id="UP000095765"/>
    </source>
</evidence>
<dbReference type="EMBL" id="CZBE01000013">
    <property type="protein sequence ID" value="CUP82835.1"/>
    <property type="molecule type" value="Genomic_DNA"/>
</dbReference>
<dbReference type="Gene3D" id="3.40.50.880">
    <property type="match status" value="1"/>
</dbReference>
<protein>
    <recommendedName>
        <fullName evidence="8">Homoserine O-acetyltransferase</fullName>
        <shortName evidence="8">HAT</shortName>
        <ecNumber evidence="8">2.3.1.31</ecNumber>
    </recommendedName>
    <alternativeName>
        <fullName evidence="8">Homoserine transacetylase</fullName>
        <shortName evidence="8">HTA</shortName>
    </alternativeName>
</protein>
<evidence type="ECO:0000256" key="2">
    <source>
        <dbReference type="ARBA" id="ARBA00022490"/>
    </source>
</evidence>
<evidence type="ECO:0000256" key="9">
    <source>
        <dbReference type="PIRSR" id="PIRSR000450-1"/>
    </source>
</evidence>
<dbReference type="PANTHER" id="PTHR20919">
    <property type="entry name" value="HOMOSERINE O-SUCCINYLTRANSFERASE"/>
    <property type="match status" value="1"/>
</dbReference>
<dbReference type="NCBIfam" id="TIGR01001">
    <property type="entry name" value="metA"/>
    <property type="match status" value="1"/>
</dbReference>
<evidence type="ECO:0000256" key="8">
    <source>
        <dbReference type="HAMAP-Rule" id="MF_00295"/>
    </source>
</evidence>
<comment type="catalytic activity">
    <reaction evidence="7 8">
        <text>L-homoserine + acetyl-CoA = O-acetyl-L-homoserine + CoA</text>
        <dbReference type="Rhea" id="RHEA:13701"/>
        <dbReference type="ChEBI" id="CHEBI:57287"/>
        <dbReference type="ChEBI" id="CHEBI:57288"/>
        <dbReference type="ChEBI" id="CHEBI:57476"/>
        <dbReference type="ChEBI" id="CHEBI:57716"/>
        <dbReference type="EC" id="2.3.1.31"/>
    </reaction>
</comment>
<comment type="caution">
    <text evidence="8">Lacks conserved residue(s) required for the propagation of feature annotation.</text>
</comment>
<evidence type="ECO:0000256" key="5">
    <source>
        <dbReference type="ARBA" id="ARBA00023167"/>
    </source>
</evidence>
<feature type="binding site" evidence="8">
    <location>
        <position position="163"/>
    </location>
    <ligand>
        <name>substrate</name>
    </ligand>
</feature>
<feature type="site" description="Important for substrate specificity" evidence="8">
    <location>
        <position position="192"/>
    </location>
</feature>
<dbReference type="PIRSF" id="PIRSF000450">
    <property type="entry name" value="H_ser_succinyltr"/>
    <property type="match status" value="1"/>
</dbReference>
<keyword evidence="6 8" id="KW-0012">Acyltransferase</keyword>
<feature type="binding site" evidence="8">
    <location>
        <position position="249"/>
    </location>
    <ligand>
        <name>substrate</name>
    </ligand>
</feature>
<dbReference type="GO" id="GO:0004414">
    <property type="term" value="F:homoserine O-acetyltransferase activity"/>
    <property type="evidence" value="ECO:0007669"/>
    <property type="project" value="UniProtKB-EC"/>
</dbReference>
<feature type="binding site" evidence="8">
    <location>
        <position position="192"/>
    </location>
    <ligand>
        <name>substrate</name>
    </ligand>
</feature>
<evidence type="ECO:0000256" key="7">
    <source>
        <dbReference type="ARBA" id="ARBA00049043"/>
    </source>
</evidence>
<feature type="active site" description="Proton acceptor" evidence="8">
    <location>
        <position position="235"/>
    </location>
</feature>
<evidence type="ECO:0000256" key="1">
    <source>
        <dbReference type="ARBA" id="ARBA00004496"/>
    </source>
</evidence>
<organism evidence="10 11">
    <name type="scientific">Anaerotruncus colihominis</name>
    <dbReference type="NCBI Taxonomy" id="169435"/>
    <lineage>
        <taxon>Bacteria</taxon>
        <taxon>Bacillati</taxon>
        <taxon>Bacillota</taxon>
        <taxon>Clostridia</taxon>
        <taxon>Eubacteriales</taxon>
        <taxon>Oscillospiraceae</taxon>
        <taxon>Anaerotruncus</taxon>
    </lineage>
</organism>
<dbReference type="InterPro" id="IPR005697">
    <property type="entry name" value="HST_MetA"/>
</dbReference>
<evidence type="ECO:0000256" key="6">
    <source>
        <dbReference type="ARBA" id="ARBA00023315"/>
    </source>
</evidence>
<keyword evidence="4 8" id="KW-0808">Transferase</keyword>
<dbReference type="RefSeq" id="WP_006873353.1">
    <property type="nucleotide sequence ID" value="NZ_CABIWA010000002.1"/>
</dbReference>
<dbReference type="GO" id="GO:0005737">
    <property type="term" value="C:cytoplasm"/>
    <property type="evidence" value="ECO:0007669"/>
    <property type="project" value="UniProtKB-SubCell"/>
</dbReference>
<name>A0A174RHY8_9FIRM</name>
<feature type="site" description="Important for acyl-CoA specificity" evidence="8">
    <location>
        <position position="111"/>
    </location>
</feature>
<dbReference type="GO" id="GO:0019281">
    <property type="term" value="P:L-methionine biosynthetic process from homoserine via O-succinyl-L-homoserine and cystathionine"/>
    <property type="evidence" value="ECO:0007669"/>
    <property type="project" value="InterPro"/>
</dbReference>
<dbReference type="InterPro" id="IPR029062">
    <property type="entry name" value="Class_I_gatase-like"/>
</dbReference>
<dbReference type="EC" id="2.3.1.31" evidence="8"/>
<dbReference type="CDD" id="cd03131">
    <property type="entry name" value="GATase1_HTS"/>
    <property type="match status" value="1"/>
</dbReference>
<dbReference type="PANTHER" id="PTHR20919:SF0">
    <property type="entry name" value="HOMOSERINE O-SUCCINYLTRANSFERASE"/>
    <property type="match status" value="1"/>
</dbReference>
<dbReference type="AlphaFoldDB" id="A0A174RHY8"/>
<dbReference type="OrthoDB" id="9772423at2"/>
<dbReference type="SUPFAM" id="SSF52317">
    <property type="entry name" value="Class I glutamine amidotransferase-like"/>
    <property type="match status" value="1"/>
</dbReference>
<keyword evidence="3 8" id="KW-0028">Amino-acid biosynthesis</keyword>
<comment type="similarity">
    <text evidence="8">Belongs to the MetA family.</text>
</comment>
<dbReference type="Pfam" id="PF04204">
    <property type="entry name" value="HTS"/>
    <property type="match status" value="1"/>
</dbReference>
<dbReference type="FunFam" id="3.40.50.880:FF:000004">
    <property type="entry name" value="Homoserine O-succinyltransferase"/>
    <property type="match status" value="1"/>
</dbReference>
<reference evidence="10 11" key="1">
    <citation type="submission" date="2015-09" db="EMBL/GenBank/DDBJ databases">
        <authorList>
            <consortium name="Pathogen Informatics"/>
        </authorList>
    </citation>
    <scope>NUCLEOTIDE SEQUENCE [LARGE SCALE GENOMIC DNA]</scope>
    <source>
        <strain evidence="10 11">2789STDY5834939</strain>
    </source>
</reference>
<comment type="pathway">
    <text evidence="8">Amino-acid biosynthesis; L-methionine biosynthesis via de novo pathway; O-acetyl-L-homoserine from L-homoserine: step 1/1.</text>
</comment>
<evidence type="ECO:0000313" key="10">
    <source>
        <dbReference type="EMBL" id="CUP82835.1"/>
    </source>
</evidence>
<feature type="active site" description="Acyl-thioester intermediate" evidence="8 9">
    <location>
        <position position="142"/>
    </location>
</feature>
<evidence type="ECO:0000256" key="4">
    <source>
        <dbReference type="ARBA" id="ARBA00022679"/>
    </source>
</evidence>
<dbReference type="HAMAP" id="MF_00295">
    <property type="entry name" value="MetA_acyltransf"/>
    <property type="match status" value="1"/>
</dbReference>
<dbReference type="UniPathway" id="UPA00051">
    <property type="reaction ID" value="UER00074"/>
</dbReference>